<dbReference type="AlphaFoldDB" id="A0A0C4YFC3"/>
<dbReference type="STRING" id="68895.RR42_m2054"/>
<dbReference type="Proteomes" id="UP000031843">
    <property type="component" value="Chromosome main"/>
</dbReference>
<reference evidence="1 2" key="1">
    <citation type="journal article" date="2015" name="Genome Announc.">
        <title>Complete Genome Sequence of Cupriavidus basilensis 4G11, Isolated from the Oak Ridge Field Research Center Site.</title>
        <authorList>
            <person name="Ray J."/>
            <person name="Waters R.J."/>
            <person name="Skerker J.M."/>
            <person name="Kuehl J.V."/>
            <person name="Price M.N."/>
            <person name="Huang J."/>
            <person name="Chakraborty R."/>
            <person name="Arkin A.P."/>
            <person name="Deutschbauer A."/>
        </authorList>
    </citation>
    <scope>NUCLEOTIDE SEQUENCE [LARGE SCALE GENOMIC DNA]</scope>
    <source>
        <strain evidence="1">4G11</strain>
    </source>
</reference>
<dbReference type="OrthoDB" id="8966030at2"/>
<dbReference type="EMBL" id="CP010536">
    <property type="protein sequence ID" value="AJG19446.1"/>
    <property type="molecule type" value="Genomic_DNA"/>
</dbReference>
<dbReference type="RefSeq" id="WP_043346254.1">
    <property type="nucleotide sequence ID" value="NZ_CP010536.1"/>
</dbReference>
<evidence type="ECO:0000313" key="2">
    <source>
        <dbReference type="Proteomes" id="UP000031843"/>
    </source>
</evidence>
<keyword evidence="2" id="KW-1185">Reference proteome</keyword>
<protein>
    <submittedName>
        <fullName evidence="1">Uncharacterized protein</fullName>
    </submittedName>
</protein>
<accession>A0A0C4YFC3</accession>
<name>A0A0C4YFC3_9BURK</name>
<gene>
    <name evidence="1" type="ORF">RR42_m2054</name>
</gene>
<organism evidence="1 2">
    <name type="scientific">Cupriavidus basilensis</name>
    <dbReference type="NCBI Taxonomy" id="68895"/>
    <lineage>
        <taxon>Bacteria</taxon>
        <taxon>Pseudomonadati</taxon>
        <taxon>Pseudomonadota</taxon>
        <taxon>Betaproteobacteria</taxon>
        <taxon>Burkholderiales</taxon>
        <taxon>Burkholderiaceae</taxon>
        <taxon>Cupriavidus</taxon>
    </lineage>
</organism>
<dbReference type="KEGG" id="cbw:RR42_m2054"/>
<proteinExistence type="predicted"/>
<sequence>MMNDWKVSTYRDPTNGIGVWVYYENPAFPDIHMSRCVDDATRDHMATNDRTAYYFGNNRPPTFNNATVPEHTRIALQAAWRDYFTVM</sequence>
<evidence type="ECO:0000313" key="1">
    <source>
        <dbReference type="EMBL" id="AJG19446.1"/>
    </source>
</evidence>